<keyword evidence="3" id="KW-0560">Oxidoreductase</keyword>
<dbReference type="Proteomes" id="UP000010474">
    <property type="component" value="Chromosome"/>
</dbReference>
<evidence type="ECO:0000259" key="7">
    <source>
        <dbReference type="PROSITE" id="PS51296"/>
    </source>
</evidence>
<keyword evidence="1" id="KW-0001">2Fe-2S</keyword>
<dbReference type="AlphaFoldDB" id="K9ZGZ2"/>
<dbReference type="OrthoDB" id="477744at2"/>
<proteinExistence type="predicted"/>
<keyword evidence="4" id="KW-0408">Iron</keyword>
<name>K9ZGZ2_ANACC</name>
<evidence type="ECO:0000313" key="9">
    <source>
        <dbReference type="Proteomes" id="UP000010474"/>
    </source>
</evidence>
<dbReference type="CDD" id="cd03469">
    <property type="entry name" value="Rieske_RO_Alpha_N"/>
    <property type="match status" value="1"/>
</dbReference>
<dbReference type="GO" id="GO:0016705">
    <property type="term" value="F:oxidoreductase activity, acting on paired donors, with incorporation or reduction of molecular oxygen"/>
    <property type="evidence" value="ECO:0007669"/>
    <property type="project" value="UniProtKB-ARBA"/>
</dbReference>
<dbReference type="PANTHER" id="PTHR21266:SF60">
    <property type="entry name" value="3-KETOSTEROID-9-ALPHA-MONOOXYGENASE, OXYGENASE COMPONENT"/>
    <property type="match status" value="1"/>
</dbReference>
<dbReference type="GO" id="GO:0046872">
    <property type="term" value="F:metal ion binding"/>
    <property type="evidence" value="ECO:0007669"/>
    <property type="project" value="UniProtKB-KW"/>
</dbReference>
<dbReference type="GO" id="GO:0051537">
    <property type="term" value="F:2 iron, 2 sulfur cluster binding"/>
    <property type="evidence" value="ECO:0007669"/>
    <property type="project" value="UniProtKB-KW"/>
</dbReference>
<evidence type="ECO:0000256" key="3">
    <source>
        <dbReference type="ARBA" id="ARBA00023002"/>
    </source>
</evidence>
<dbReference type="eggNOG" id="COG4638">
    <property type="taxonomic scope" value="Bacteria"/>
</dbReference>
<keyword evidence="5" id="KW-0411">Iron-sulfur</keyword>
<evidence type="ECO:0000256" key="4">
    <source>
        <dbReference type="ARBA" id="ARBA00023004"/>
    </source>
</evidence>
<dbReference type="PROSITE" id="PS51087">
    <property type="entry name" value="APAG"/>
    <property type="match status" value="1"/>
</dbReference>
<dbReference type="KEGG" id="acy:Anacy_3087"/>
<accession>K9ZGZ2</accession>
<sequence length="374" mass="44013">MNVNTENVSYPRKFKTFNNPERFIEGWYWVIPSRKLRVGEVKPVTILGRELVIYRGQDRRAVIFDAYCPHMGAHLAEGKVEGNELRCFFHHWQYDSEGFCVHIPCLDEPLPVKAKAWPTAEKYGMIWVWTGETPQQPLPFIPELEIDDCESTFGARFITKCHPNVVMINAIDAQHFNTVHKMLSEFNFEKQELNENAITFSNTTQDSPDSFLIKLIRPFYKNPVTYSLCYWYGSTGMVTVGPEFLHFYIMFTLRLIEGGKAEGQAIFITKKRPSIFGRIYNRFLLWLTKILAQYFIKNDSKIFDTIQFNLKTPIQADQSITQFINHLERQKPLKWGTWNLERYPRSDELSRDGETRDIDKRETRDKWHDELVND</sequence>
<dbReference type="STRING" id="272123.Anacy_3087"/>
<dbReference type="Gene3D" id="2.102.10.10">
    <property type="entry name" value="Rieske [2Fe-2S] iron-sulphur domain"/>
    <property type="match status" value="1"/>
</dbReference>
<dbReference type="InterPro" id="IPR036922">
    <property type="entry name" value="Rieske_2Fe-2S_sf"/>
</dbReference>
<evidence type="ECO:0000256" key="2">
    <source>
        <dbReference type="ARBA" id="ARBA00022723"/>
    </source>
</evidence>
<keyword evidence="9" id="KW-1185">Reference proteome</keyword>
<dbReference type="Pfam" id="PF00355">
    <property type="entry name" value="Rieske"/>
    <property type="match status" value="1"/>
</dbReference>
<feature type="domain" description="Rieske" evidence="7">
    <location>
        <begin position="27"/>
        <end position="128"/>
    </location>
</feature>
<feature type="domain" description="ApaG" evidence="6">
    <location>
        <begin position="1"/>
        <end position="115"/>
    </location>
</feature>
<evidence type="ECO:0000256" key="5">
    <source>
        <dbReference type="ARBA" id="ARBA00023014"/>
    </source>
</evidence>
<dbReference type="SUPFAM" id="SSF50022">
    <property type="entry name" value="ISP domain"/>
    <property type="match status" value="1"/>
</dbReference>
<evidence type="ECO:0000256" key="1">
    <source>
        <dbReference type="ARBA" id="ARBA00022714"/>
    </source>
</evidence>
<evidence type="ECO:0000313" key="8">
    <source>
        <dbReference type="EMBL" id="AFZ58503.1"/>
    </source>
</evidence>
<protein>
    <submittedName>
        <fullName evidence="8">Rieske (2Fe-2S) iron-sulfur domain protein</fullName>
    </submittedName>
</protein>
<dbReference type="HOGENOM" id="CLU_806120_0_0_3"/>
<dbReference type="EMBL" id="CP003659">
    <property type="protein sequence ID" value="AFZ58503.1"/>
    <property type="molecule type" value="Genomic_DNA"/>
</dbReference>
<gene>
    <name evidence="8" type="ordered locus">Anacy_3087</name>
</gene>
<keyword evidence="2" id="KW-0479">Metal-binding</keyword>
<dbReference type="PROSITE" id="PS51296">
    <property type="entry name" value="RIESKE"/>
    <property type="match status" value="1"/>
</dbReference>
<dbReference type="PANTHER" id="PTHR21266">
    <property type="entry name" value="IRON-SULFUR DOMAIN CONTAINING PROTEIN"/>
    <property type="match status" value="1"/>
</dbReference>
<dbReference type="InterPro" id="IPR050584">
    <property type="entry name" value="Cholesterol_7-desaturase"/>
</dbReference>
<dbReference type="SUPFAM" id="SSF55961">
    <property type="entry name" value="Bet v1-like"/>
    <property type="match status" value="1"/>
</dbReference>
<dbReference type="InterPro" id="IPR017941">
    <property type="entry name" value="Rieske_2Fe-2S"/>
</dbReference>
<dbReference type="PATRIC" id="fig|272123.3.peg.3368"/>
<dbReference type="RefSeq" id="WP_015215130.1">
    <property type="nucleotide sequence ID" value="NC_019771.1"/>
</dbReference>
<evidence type="ECO:0000259" key="6">
    <source>
        <dbReference type="PROSITE" id="PS51087"/>
    </source>
</evidence>
<dbReference type="InterPro" id="IPR007474">
    <property type="entry name" value="ApaG_domain"/>
</dbReference>
<reference evidence="9" key="1">
    <citation type="journal article" date="2013" name="Proc. Natl. Acad. Sci. U.S.A.">
        <title>Improving the coverage of the cyanobacterial phylum using diversity-driven genome sequencing.</title>
        <authorList>
            <person name="Shih P.M."/>
            <person name="Wu D."/>
            <person name="Latifi A."/>
            <person name="Axen S.D."/>
            <person name="Fewer D.P."/>
            <person name="Talla E."/>
            <person name="Calteau A."/>
            <person name="Cai F."/>
            <person name="Tandeau de Marsac N."/>
            <person name="Rippka R."/>
            <person name="Herdman M."/>
            <person name="Sivonen K."/>
            <person name="Coursin T."/>
            <person name="Laurent T."/>
            <person name="Goodwin L."/>
            <person name="Nolan M."/>
            <person name="Davenport K.W."/>
            <person name="Han C.S."/>
            <person name="Rubin E.M."/>
            <person name="Eisen J.A."/>
            <person name="Woyke T."/>
            <person name="Gugger M."/>
            <person name="Kerfeld C.A."/>
        </authorList>
    </citation>
    <scope>NUCLEOTIDE SEQUENCE [LARGE SCALE GENOMIC DNA]</scope>
    <source>
        <strain evidence="9">ATCC 27899 / PCC 7122</strain>
    </source>
</reference>
<dbReference type="GO" id="GO:0004497">
    <property type="term" value="F:monooxygenase activity"/>
    <property type="evidence" value="ECO:0007669"/>
    <property type="project" value="UniProtKB-ARBA"/>
</dbReference>
<organism evidence="8 9">
    <name type="scientific">Anabaena cylindrica (strain ATCC 27899 / PCC 7122)</name>
    <dbReference type="NCBI Taxonomy" id="272123"/>
    <lineage>
        <taxon>Bacteria</taxon>
        <taxon>Bacillati</taxon>
        <taxon>Cyanobacteriota</taxon>
        <taxon>Cyanophyceae</taxon>
        <taxon>Nostocales</taxon>
        <taxon>Nostocaceae</taxon>
        <taxon>Anabaena</taxon>
    </lineage>
</organism>